<dbReference type="InterPro" id="IPR019734">
    <property type="entry name" value="TPR_rpt"/>
</dbReference>
<dbReference type="Proteomes" id="UP000251213">
    <property type="component" value="Unassembled WGS sequence"/>
</dbReference>
<dbReference type="AlphaFoldDB" id="A0A364K0H6"/>
<organism evidence="2 3">
    <name type="scientific">Thermoflavimicrobium daqui</name>
    <dbReference type="NCBI Taxonomy" id="2137476"/>
    <lineage>
        <taxon>Bacteria</taxon>
        <taxon>Bacillati</taxon>
        <taxon>Bacillota</taxon>
        <taxon>Bacilli</taxon>
        <taxon>Bacillales</taxon>
        <taxon>Thermoactinomycetaceae</taxon>
        <taxon>Thermoflavimicrobium</taxon>
    </lineage>
</organism>
<dbReference type="OrthoDB" id="2957368at2"/>
<gene>
    <name evidence="2" type="ORF">DL897_17665</name>
</gene>
<dbReference type="SUPFAM" id="SSF48452">
    <property type="entry name" value="TPR-like"/>
    <property type="match status" value="1"/>
</dbReference>
<dbReference type="PROSITE" id="PS50005">
    <property type="entry name" value="TPR"/>
    <property type="match status" value="2"/>
</dbReference>
<accession>A0A364K0H6</accession>
<dbReference type="Gene3D" id="1.25.40.10">
    <property type="entry name" value="Tetratricopeptide repeat domain"/>
    <property type="match status" value="1"/>
</dbReference>
<evidence type="ECO:0000313" key="2">
    <source>
        <dbReference type="EMBL" id="RAL20840.1"/>
    </source>
</evidence>
<protein>
    <submittedName>
        <fullName evidence="2">Uncharacterized protein</fullName>
    </submittedName>
</protein>
<evidence type="ECO:0000256" key="1">
    <source>
        <dbReference type="PROSITE-ProRule" id="PRU00339"/>
    </source>
</evidence>
<reference evidence="2 3" key="1">
    <citation type="submission" date="2018-06" db="EMBL/GenBank/DDBJ databases">
        <title>Thermoflavimicrobium daqus sp. nov., a thermophilic microbe isolated from Moutai-flavour Daqu.</title>
        <authorList>
            <person name="Wang X."/>
            <person name="Zhou H."/>
        </authorList>
    </citation>
    <scope>NUCLEOTIDE SEQUENCE [LARGE SCALE GENOMIC DNA]</scope>
    <source>
        <strain evidence="2 3">FBKL4.011</strain>
    </source>
</reference>
<dbReference type="EMBL" id="QJKK01000024">
    <property type="protein sequence ID" value="RAL20840.1"/>
    <property type="molecule type" value="Genomic_DNA"/>
</dbReference>
<dbReference type="SMART" id="SM00028">
    <property type="entry name" value="TPR"/>
    <property type="match status" value="2"/>
</dbReference>
<comment type="caution">
    <text evidence="2">The sequence shown here is derived from an EMBL/GenBank/DDBJ whole genome shotgun (WGS) entry which is preliminary data.</text>
</comment>
<evidence type="ECO:0000313" key="3">
    <source>
        <dbReference type="Proteomes" id="UP000251213"/>
    </source>
</evidence>
<dbReference type="Pfam" id="PF13424">
    <property type="entry name" value="TPR_12"/>
    <property type="match status" value="1"/>
</dbReference>
<feature type="repeat" description="TPR" evidence="1">
    <location>
        <begin position="49"/>
        <end position="82"/>
    </location>
</feature>
<proteinExistence type="predicted"/>
<keyword evidence="1" id="KW-0802">TPR repeat</keyword>
<feature type="repeat" description="TPR" evidence="1">
    <location>
        <begin position="89"/>
        <end position="122"/>
    </location>
</feature>
<sequence>MKRTKLPQCPVGFFLVINCEFFANDGLFQRLFQCWIEIARLNKEHNCSFDLWTSLGKIYFELENFEISENYFHTALTFQEKVTLETLLIDTYNNLGILYAHQNEWQLSEEYLNKALKIGGRKDSKLKISRIL</sequence>
<dbReference type="RefSeq" id="WP_113660447.1">
    <property type="nucleotide sequence ID" value="NZ_KZ845686.1"/>
</dbReference>
<reference evidence="2 3" key="2">
    <citation type="submission" date="2018-06" db="EMBL/GenBank/DDBJ databases">
        <authorList>
            <person name="Zhirakovskaya E."/>
        </authorList>
    </citation>
    <scope>NUCLEOTIDE SEQUENCE [LARGE SCALE GENOMIC DNA]</scope>
    <source>
        <strain evidence="2 3">FBKL4.011</strain>
    </source>
</reference>
<dbReference type="InterPro" id="IPR011990">
    <property type="entry name" value="TPR-like_helical_dom_sf"/>
</dbReference>
<keyword evidence="3" id="KW-1185">Reference proteome</keyword>
<name>A0A364K0H6_9BACL</name>